<dbReference type="AlphaFoldDB" id="A0A090J3H5"/>
<feature type="region of interest" description="Disordered" evidence="1">
    <location>
        <begin position="29"/>
        <end position="161"/>
    </location>
</feature>
<gene>
    <name evidence="4" type="ORF">BT1A1_3447</name>
</gene>
<dbReference type="EMBL" id="CCRF01000103">
    <property type="protein sequence ID" value="CEE03228.1"/>
    <property type="molecule type" value="Genomic_DNA"/>
</dbReference>
<evidence type="ECO:0000256" key="2">
    <source>
        <dbReference type="SAM" id="SignalP"/>
    </source>
</evidence>
<organism evidence="4 5">
    <name type="scientific">Caldibacillus thermoamylovorans</name>
    <dbReference type="NCBI Taxonomy" id="35841"/>
    <lineage>
        <taxon>Bacteria</taxon>
        <taxon>Bacillati</taxon>
        <taxon>Bacillota</taxon>
        <taxon>Bacilli</taxon>
        <taxon>Bacillales</taxon>
        <taxon>Bacillaceae</taxon>
        <taxon>Caldibacillus</taxon>
    </lineage>
</organism>
<evidence type="ECO:0000259" key="3">
    <source>
        <dbReference type="Pfam" id="PF14478"/>
    </source>
</evidence>
<name>A0A090J3H5_9BACI</name>
<sequence length="270" mass="29103">MKLCKKALFILLSAFILLFAVGCQKDSALPKNESETLSEKTTLEKPSKEEPELKGNQENGSTEEGNSENNSKESEAKATTENKQSNSNTDKATENTSKKQENTNTNTANKANTQTSKSVENKGTTPAPKTESGQPVNGGGQTPAPAPAPKPKKDTVTVSVDGYQGPLNAPIPTVFLSPTEVEIEPGNTALDATLKILKEKKIQISVRGSGATAYVEGINNIYEFDYGPLSGWLIEVNDVLIDNSAGIEPIKNGDKIEWIYTLDYTKDTTY</sequence>
<feature type="compositionally biased region" description="Low complexity" evidence="1">
    <location>
        <begin position="56"/>
        <end position="69"/>
    </location>
</feature>
<feature type="chain" id="PRO_5038533247" description="Transcobalamin-like C-terminal domain-containing protein" evidence="2">
    <location>
        <begin position="21"/>
        <end position="270"/>
    </location>
</feature>
<dbReference type="Proteomes" id="UP000040576">
    <property type="component" value="Unassembled WGS sequence"/>
</dbReference>
<accession>A0A090J3H5</accession>
<reference evidence="4 5" key="1">
    <citation type="submission" date="2014-07" db="EMBL/GenBank/DDBJ databases">
        <authorList>
            <person name="Wibberg Daniel"/>
        </authorList>
    </citation>
    <scope>NUCLEOTIDE SEQUENCE [LARGE SCALE GENOMIC DNA]</scope>
</reference>
<keyword evidence="5" id="KW-1185">Reference proteome</keyword>
<feature type="compositionally biased region" description="Basic and acidic residues" evidence="1">
    <location>
        <begin position="32"/>
        <end position="55"/>
    </location>
</feature>
<protein>
    <recommendedName>
        <fullName evidence="3">Transcobalamin-like C-terminal domain-containing protein</fullName>
    </recommendedName>
</protein>
<feature type="signal peptide" evidence="2">
    <location>
        <begin position="1"/>
        <end position="20"/>
    </location>
</feature>
<dbReference type="PROSITE" id="PS51257">
    <property type="entry name" value="PROKAR_LIPOPROTEIN"/>
    <property type="match status" value="1"/>
</dbReference>
<feature type="domain" description="Transcobalamin-like C-terminal" evidence="3">
    <location>
        <begin position="186"/>
        <end position="261"/>
    </location>
</feature>
<keyword evidence="2" id="KW-0732">Signal</keyword>
<feature type="compositionally biased region" description="Polar residues" evidence="1">
    <location>
        <begin position="81"/>
        <end position="90"/>
    </location>
</feature>
<proteinExistence type="predicted"/>
<dbReference type="Gene3D" id="2.170.130.30">
    <property type="match status" value="1"/>
</dbReference>
<evidence type="ECO:0000313" key="4">
    <source>
        <dbReference type="EMBL" id="CEE03228.1"/>
    </source>
</evidence>
<dbReference type="RefSeq" id="WP_051989211.1">
    <property type="nucleotide sequence ID" value="NZ_CCRF01000103.1"/>
</dbReference>
<feature type="compositionally biased region" description="Low complexity" evidence="1">
    <location>
        <begin position="102"/>
        <end position="115"/>
    </location>
</feature>
<dbReference type="Pfam" id="PF14478">
    <property type="entry name" value="DUF4430"/>
    <property type="match status" value="1"/>
</dbReference>
<evidence type="ECO:0000313" key="5">
    <source>
        <dbReference type="Proteomes" id="UP000040576"/>
    </source>
</evidence>
<feature type="compositionally biased region" description="Basic and acidic residues" evidence="1">
    <location>
        <begin position="91"/>
        <end position="101"/>
    </location>
</feature>
<evidence type="ECO:0000256" key="1">
    <source>
        <dbReference type="SAM" id="MobiDB-lite"/>
    </source>
</evidence>
<dbReference type="InterPro" id="IPR027954">
    <property type="entry name" value="Transcobalamin-like_C"/>
</dbReference>
<feature type="compositionally biased region" description="Basic and acidic residues" evidence="1">
    <location>
        <begin position="70"/>
        <end position="80"/>
    </location>
</feature>